<dbReference type="Proteomes" id="UP000287394">
    <property type="component" value="Chromosome"/>
</dbReference>
<reference evidence="3 4" key="1">
    <citation type="journal article" date="2019" name="Int. J. Syst. Evol. Microbiol.">
        <title>Capsulimonas corticalis gen. nov., sp. nov., an aerobic capsulated bacterium, of a novel bacterial order, Capsulimonadales ord. nov., of the class Armatimonadia of the phylum Armatimonadetes.</title>
        <authorList>
            <person name="Li J."/>
            <person name="Kudo C."/>
            <person name="Tonouchi A."/>
        </authorList>
    </citation>
    <scope>NUCLEOTIDE SEQUENCE [LARGE SCALE GENOMIC DNA]</scope>
    <source>
        <strain evidence="3 4">AX-7</strain>
    </source>
</reference>
<proteinExistence type="inferred from homology"/>
<feature type="compositionally biased region" description="Pro residues" evidence="2">
    <location>
        <begin position="104"/>
        <end position="123"/>
    </location>
</feature>
<evidence type="ECO:0000313" key="4">
    <source>
        <dbReference type="Proteomes" id="UP000287394"/>
    </source>
</evidence>
<dbReference type="GO" id="GO:0043487">
    <property type="term" value="P:regulation of RNA stability"/>
    <property type="evidence" value="ECO:0007669"/>
    <property type="project" value="TreeGrafter"/>
</dbReference>
<comment type="subunit">
    <text evidence="1">Homohexamer.</text>
</comment>
<comment type="similarity">
    <text evidence="1">Belongs to the Hfq family.</text>
</comment>
<dbReference type="InterPro" id="IPR005001">
    <property type="entry name" value="Hfq"/>
</dbReference>
<organism evidence="3 4">
    <name type="scientific">Capsulimonas corticalis</name>
    <dbReference type="NCBI Taxonomy" id="2219043"/>
    <lineage>
        <taxon>Bacteria</taxon>
        <taxon>Bacillati</taxon>
        <taxon>Armatimonadota</taxon>
        <taxon>Armatimonadia</taxon>
        <taxon>Capsulimonadales</taxon>
        <taxon>Capsulimonadaceae</taxon>
        <taxon>Capsulimonas</taxon>
    </lineage>
</organism>
<dbReference type="SUPFAM" id="SSF50182">
    <property type="entry name" value="Sm-like ribonucleoproteins"/>
    <property type="match status" value="1"/>
</dbReference>
<dbReference type="OrthoDB" id="9799751at2"/>
<keyword evidence="1" id="KW-0694">RNA-binding</keyword>
<dbReference type="PROSITE" id="PS52002">
    <property type="entry name" value="SM"/>
    <property type="match status" value="1"/>
</dbReference>
<dbReference type="CDD" id="cd01716">
    <property type="entry name" value="Hfq"/>
    <property type="match status" value="1"/>
</dbReference>
<dbReference type="GO" id="GO:0045974">
    <property type="term" value="P:regulation of translation, ncRNA-mediated"/>
    <property type="evidence" value="ECO:0007669"/>
    <property type="project" value="TreeGrafter"/>
</dbReference>
<evidence type="ECO:0000256" key="2">
    <source>
        <dbReference type="SAM" id="MobiDB-lite"/>
    </source>
</evidence>
<dbReference type="PANTHER" id="PTHR34772:SF1">
    <property type="entry name" value="RNA-BINDING PROTEIN HFQ"/>
    <property type="match status" value="1"/>
</dbReference>
<dbReference type="PANTHER" id="PTHR34772">
    <property type="entry name" value="RNA-BINDING PROTEIN HFQ"/>
    <property type="match status" value="1"/>
</dbReference>
<name>A0A402D0V2_9BACT</name>
<keyword evidence="4" id="KW-1185">Reference proteome</keyword>
<sequence>MNKPQLNLQDTFLNHARKENVPVTIYLVNSVQLRGNVRGFDSFTILLDTPGKPPQLVYKHSVTSIVPMRPIQNLFADLMRENGAQAQSHAPTHALPAPAINGPAPTPAPVEETPLPPKLEPIA</sequence>
<dbReference type="KEGG" id="ccot:CCAX7_38110"/>
<dbReference type="FunCoup" id="A0A402D0V2">
    <property type="interactions" value="93"/>
</dbReference>
<dbReference type="InterPro" id="IPR010920">
    <property type="entry name" value="LSM_dom_sf"/>
</dbReference>
<comment type="function">
    <text evidence="1">RNA chaperone that binds small regulatory RNA (sRNAs) and mRNAs to facilitate mRNA translational regulation in response to envelope stress, environmental stress and changes in metabolite concentrations. Also binds with high specificity to tRNAs.</text>
</comment>
<dbReference type="AlphaFoldDB" id="A0A402D0V2"/>
<accession>A0A402D0V2</accession>
<dbReference type="EMBL" id="AP025739">
    <property type="protein sequence ID" value="BDI31760.1"/>
    <property type="molecule type" value="Genomic_DNA"/>
</dbReference>
<evidence type="ECO:0000313" key="3">
    <source>
        <dbReference type="EMBL" id="BDI31760.1"/>
    </source>
</evidence>
<dbReference type="GO" id="GO:0005829">
    <property type="term" value="C:cytosol"/>
    <property type="evidence" value="ECO:0007669"/>
    <property type="project" value="TreeGrafter"/>
</dbReference>
<dbReference type="GO" id="GO:0006355">
    <property type="term" value="P:regulation of DNA-templated transcription"/>
    <property type="evidence" value="ECO:0007669"/>
    <property type="project" value="InterPro"/>
</dbReference>
<dbReference type="InterPro" id="IPR047575">
    <property type="entry name" value="Sm"/>
</dbReference>
<dbReference type="Pfam" id="PF17209">
    <property type="entry name" value="Hfq"/>
    <property type="match status" value="1"/>
</dbReference>
<dbReference type="NCBIfam" id="TIGR02383">
    <property type="entry name" value="Hfq"/>
    <property type="match status" value="1"/>
</dbReference>
<keyword evidence="1" id="KW-0346">Stress response</keyword>
<protein>
    <recommendedName>
        <fullName evidence="1">RNA-binding protein Hfq</fullName>
    </recommendedName>
</protein>
<gene>
    <name evidence="1" type="primary">hfq</name>
    <name evidence="3" type="ORF">CCAX7_38110</name>
</gene>
<dbReference type="Gene3D" id="2.30.30.100">
    <property type="match status" value="1"/>
</dbReference>
<dbReference type="GO" id="GO:0003723">
    <property type="term" value="F:RNA binding"/>
    <property type="evidence" value="ECO:0007669"/>
    <property type="project" value="UniProtKB-UniRule"/>
</dbReference>
<evidence type="ECO:0000256" key="1">
    <source>
        <dbReference type="HAMAP-Rule" id="MF_00436"/>
    </source>
</evidence>
<feature type="region of interest" description="Disordered" evidence="2">
    <location>
        <begin position="80"/>
        <end position="123"/>
    </location>
</feature>
<dbReference type="HAMAP" id="MF_00436">
    <property type="entry name" value="Hfq"/>
    <property type="match status" value="1"/>
</dbReference>